<evidence type="ECO:0000256" key="1">
    <source>
        <dbReference type="SAM" id="MobiDB-lite"/>
    </source>
</evidence>
<comment type="caution">
    <text evidence="2">The sequence shown here is derived from an EMBL/GenBank/DDBJ whole genome shotgun (WGS) entry which is preliminary data.</text>
</comment>
<dbReference type="RefSeq" id="XP_060297173.1">
    <property type="nucleotide sequence ID" value="XM_060434397.1"/>
</dbReference>
<protein>
    <submittedName>
        <fullName evidence="2">Uncharacterized protein</fullName>
    </submittedName>
</protein>
<reference evidence="2" key="1">
    <citation type="submission" date="2023-06" db="EMBL/GenBank/DDBJ databases">
        <title>Genome-scale phylogeny and comparative genomics of the fungal order Sordariales.</title>
        <authorList>
            <consortium name="Lawrence Berkeley National Laboratory"/>
            <person name="Hensen N."/>
            <person name="Bonometti L."/>
            <person name="Westerberg I."/>
            <person name="Brannstrom I.O."/>
            <person name="Guillou S."/>
            <person name="Cros-Aarteil S."/>
            <person name="Calhoun S."/>
            <person name="Haridas S."/>
            <person name="Kuo A."/>
            <person name="Mondo S."/>
            <person name="Pangilinan J."/>
            <person name="Riley R."/>
            <person name="LaButti K."/>
            <person name="Andreopoulos B."/>
            <person name="Lipzen A."/>
            <person name="Chen C."/>
            <person name="Yanf M."/>
            <person name="Daum C."/>
            <person name="Ng V."/>
            <person name="Clum A."/>
            <person name="Steindorff A."/>
            <person name="Ohm R."/>
            <person name="Martin F."/>
            <person name="Silar P."/>
            <person name="Natvig D."/>
            <person name="Lalanne C."/>
            <person name="Gautier V."/>
            <person name="Ament-velasquez S.L."/>
            <person name="Kruys A."/>
            <person name="Hutchinson M.I."/>
            <person name="Powell A.J."/>
            <person name="Barry K."/>
            <person name="Miller A.N."/>
            <person name="Grigoriev I.V."/>
            <person name="Debuchy R."/>
            <person name="Gladieux P."/>
            <person name="Thoren M.H."/>
            <person name="Johannesson H."/>
        </authorList>
    </citation>
    <scope>NUCLEOTIDE SEQUENCE</scope>
    <source>
        <strain evidence="2">SMH2392-1A</strain>
    </source>
</reference>
<evidence type="ECO:0000313" key="3">
    <source>
        <dbReference type="Proteomes" id="UP001172101"/>
    </source>
</evidence>
<proteinExistence type="predicted"/>
<accession>A0AA40AM84</accession>
<sequence length="238" mass="26475">MTISTKSYVVGMTTPNSSSHHNERKRWCHHGVRRPHASPNFVSTCPQIGGVAAIKGPDAKSSLERNDKKQQREDAEELMTRIVPLRLSRRQRHEQRGYHHPQFTTPAVQAEPCAWLRVLVLLLRRSGPPSPFSPSLDTGPVLFRFPVSVESARLHSLSGPNGSFIPSFFSLSRRPCITAPRQQSIGKWGWKAAPLACLQGSRMAHRNCRNPRMPGGTNTHTRARCQPLGLLTGASIEL</sequence>
<evidence type="ECO:0000313" key="2">
    <source>
        <dbReference type="EMBL" id="KAK0718380.1"/>
    </source>
</evidence>
<keyword evidence="3" id="KW-1185">Reference proteome</keyword>
<dbReference type="EMBL" id="JAUIRO010000004">
    <property type="protein sequence ID" value="KAK0718380.1"/>
    <property type="molecule type" value="Genomic_DNA"/>
</dbReference>
<organism evidence="2 3">
    <name type="scientific">Lasiosphaeria miniovina</name>
    <dbReference type="NCBI Taxonomy" id="1954250"/>
    <lineage>
        <taxon>Eukaryota</taxon>
        <taxon>Fungi</taxon>
        <taxon>Dikarya</taxon>
        <taxon>Ascomycota</taxon>
        <taxon>Pezizomycotina</taxon>
        <taxon>Sordariomycetes</taxon>
        <taxon>Sordariomycetidae</taxon>
        <taxon>Sordariales</taxon>
        <taxon>Lasiosphaeriaceae</taxon>
        <taxon>Lasiosphaeria</taxon>
    </lineage>
</organism>
<feature type="region of interest" description="Disordered" evidence="1">
    <location>
        <begin position="1"/>
        <end position="23"/>
    </location>
</feature>
<dbReference type="GeneID" id="85317667"/>
<gene>
    <name evidence="2" type="ORF">B0T26DRAFT_328726</name>
</gene>
<feature type="compositionally biased region" description="Polar residues" evidence="1">
    <location>
        <begin position="1"/>
        <end position="19"/>
    </location>
</feature>
<name>A0AA40AM84_9PEZI</name>
<dbReference type="AlphaFoldDB" id="A0AA40AM84"/>
<dbReference type="Proteomes" id="UP001172101">
    <property type="component" value="Unassembled WGS sequence"/>
</dbReference>